<evidence type="ECO:0000256" key="9">
    <source>
        <dbReference type="ARBA" id="ARBA00022825"/>
    </source>
</evidence>
<evidence type="ECO:0000256" key="12">
    <source>
        <dbReference type="SAM" id="Phobius"/>
    </source>
</evidence>
<sequence>MNPRDSCVCMYLSSISGRLKDTLSLTHMAPPPGIAVTLLLLLALQSYGFLLSFASANVYIVYMGERKYGNPELVSESHHEILSYVFGSKEAARESILYTYKHGFSGFAAVLTPSQANHIADVPGVVRVIPHRFLDLHTTRSWNFLQVDSHFRNGVLSRCQSGVGSIIGVMDTGIWPESQSFRDEGMGDIPSRWRGICQEGERFNHSHCNRKIIGARWYIKGYEAEFGKIDTSDGFEFLSPRDASGHGTHTSSTAAGGFIENASFMGLASGLARGGAPSSWLAIYKVCWATGGCSSADILAAFDDAIFDGVDVLSASLGSPPPLASYVEDVVSIGSFHAVAKGISVVCSAGNSGPYSQTIINSAPWIFTVAASTIDRAFPTAISLGNNQTVVGQGLYTGMDVNKFYPLVYGQDIASVDADEDSAGSCELGTLNGTLANGKFVLCFQSLSQRSSTAAQRTVMSAGGAGLIFAQFPSKDVSLSSDSLPCVQIDFAIGTYILTYIGATRNPIVKLNPTKTLLEQQISPEVAFFSARGPNSVSPSVLKPDIAAPGVNILSSWSPAYSLLQHQPSPVIFKIESGTSMACPHISGIVALLKGIHPTWSPAAIKSALITTASLEDQYGQSIEAEGAPQKKADPFDYGGGHVNPNKAIAPGLIYDIETSDYIRFLCSMGYNNSAISAIAGASITCHKSTNVQVNLNLPSITIHELKERMTVSRTVTNVGPVNSIYIARVQTPAGVSVKVKPSALLFNSTAKRLEFKVVFRPLLKVAGRFSFGNLYWEDGFHVVRIPLTVRTVLDDFYAEA</sequence>
<dbReference type="FunFam" id="3.40.50.200:FF:000006">
    <property type="entry name" value="Subtilisin-like protease SBT1.5"/>
    <property type="match status" value="1"/>
</dbReference>
<dbReference type="EC" id="3.4.14.10" evidence="16"/>
<feature type="active site" description="Charge relay system" evidence="10 11">
    <location>
        <position position="246"/>
    </location>
</feature>
<dbReference type="InterPro" id="IPR023828">
    <property type="entry name" value="Peptidase_S8_Ser-AS"/>
</dbReference>
<keyword evidence="5" id="KW-0964">Secreted</keyword>
<dbReference type="OrthoDB" id="206201at2759"/>
<dbReference type="Gene3D" id="3.40.50.200">
    <property type="entry name" value="Peptidase S8/S53 domain"/>
    <property type="match status" value="1"/>
</dbReference>
<keyword evidence="12" id="KW-0472">Membrane</keyword>
<evidence type="ECO:0000313" key="16">
    <source>
        <dbReference type="EMBL" id="PRQ23988.1"/>
    </source>
</evidence>
<feature type="active site" description="Charge relay system" evidence="10 11">
    <location>
        <position position="171"/>
    </location>
</feature>
<dbReference type="FunFam" id="3.50.30.30:FF:000005">
    <property type="entry name" value="subtilisin-like protease SBT1.5"/>
    <property type="match status" value="1"/>
</dbReference>
<dbReference type="Gene3D" id="2.60.40.2310">
    <property type="match status" value="1"/>
</dbReference>
<dbReference type="GO" id="GO:0006508">
    <property type="term" value="P:proteolysis"/>
    <property type="evidence" value="ECO:0007669"/>
    <property type="project" value="UniProtKB-KW"/>
</dbReference>
<gene>
    <name evidence="16" type="ORF">RchiOBHm_Chr6g0267441</name>
</gene>
<dbReference type="InterPro" id="IPR036852">
    <property type="entry name" value="Peptidase_S8/S53_dom_sf"/>
</dbReference>
<keyword evidence="12" id="KW-0812">Transmembrane</keyword>
<dbReference type="FunFam" id="3.30.70.80:FF:000002">
    <property type="entry name" value="Subtilisin-like protease SBT5.3"/>
    <property type="match status" value="1"/>
</dbReference>
<keyword evidence="17" id="KW-1185">Reference proteome</keyword>
<comment type="similarity">
    <text evidence="3 11">Belongs to the peptidase S8 family.</text>
</comment>
<keyword evidence="4" id="KW-0052">Apoplast</keyword>
<feature type="domain" description="Subtilisin-like protease fibronectin type-III" evidence="15">
    <location>
        <begin position="695"/>
        <end position="790"/>
    </location>
</feature>
<dbReference type="PROSITE" id="PS51892">
    <property type="entry name" value="SUBTILASE"/>
    <property type="match status" value="1"/>
</dbReference>
<comment type="function">
    <text evidence="1">Required for arbuscular mycorrhiza (AM) development during AM symbiosis with AM fungi (e.g. Glomeromycota intraradices).</text>
</comment>
<evidence type="ECO:0000256" key="2">
    <source>
        <dbReference type="ARBA" id="ARBA00004271"/>
    </source>
</evidence>
<dbReference type="PANTHER" id="PTHR10795">
    <property type="entry name" value="PROPROTEIN CONVERTASE SUBTILISIN/KEXIN"/>
    <property type="match status" value="1"/>
</dbReference>
<dbReference type="CDD" id="cd02120">
    <property type="entry name" value="PA_subtilisin_like"/>
    <property type="match status" value="1"/>
</dbReference>
<keyword evidence="6 11" id="KW-0645">Protease</keyword>
<accession>A0A2P6PPX3</accession>
<feature type="transmembrane region" description="Helical" evidence="12">
    <location>
        <begin position="34"/>
        <end position="62"/>
    </location>
</feature>
<dbReference type="OMA" id="QTTCQHT"/>
<dbReference type="GO" id="GO:0009610">
    <property type="term" value="P:response to symbiotic fungus"/>
    <property type="evidence" value="ECO:0007669"/>
    <property type="project" value="UniProtKB-ARBA"/>
</dbReference>
<keyword evidence="12" id="KW-1133">Transmembrane helix</keyword>
<evidence type="ECO:0000256" key="3">
    <source>
        <dbReference type="ARBA" id="ARBA00011073"/>
    </source>
</evidence>
<dbReference type="AlphaFoldDB" id="A0A2P6PPX3"/>
<keyword evidence="8 11" id="KW-0378">Hydrolase</keyword>
<dbReference type="GO" id="GO:0048046">
    <property type="term" value="C:apoplast"/>
    <property type="evidence" value="ECO:0007669"/>
    <property type="project" value="UniProtKB-SubCell"/>
</dbReference>
<protein>
    <submittedName>
        <fullName evidence="16">Putative tripeptidyl-peptidase II</fullName>
        <ecNumber evidence="16">3.4.14.10</ecNumber>
    </submittedName>
</protein>
<feature type="active site" description="Charge relay system" evidence="10 11">
    <location>
        <position position="580"/>
    </location>
</feature>
<keyword evidence="9 11" id="KW-0720">Serine protease</keyword>
<evidence type="ECO:0000256" key="1">
    <source>
        <dbReference type="ARBA" id="ARBA00002076"/>
    </source>
</evidence>
<dbReference type="EMBL" id="PDCK01000044">
    <property type="protein sequence ID" value="PRQ23988.1"/>
    <property type="molecule type" value="Genomic_DNA"/>
</dbReference>
<evidence type="ECO:0000256" key="11">
    <source>
        <dbReference type="PROSITE-ProRule" id="PRU01240"/>
    </source>
</evidence>
<evidence type="ECO:0000256" key="7">
    <source>
        <dbReference type="ARBA" id="ARBA00022729"/>
    </source>
</evidence>
<dbReference type="CDD" id="cd04852">
    <property type="entry name" value="Peptidases_S8_3"/>
    <property type="match status" value="1"/>
</dbReference>
<evidence type="ECO:0000256" key="4">
    <source>
        <dbReference type="ARBA" id="ARBA00022523"/>
    </source>
</evidence>
<dbReference type="Proteomes" id="UP000238479">
    <property type="component" value="Chromosome 6"/>
</dbReference>
<dbReference type="Pfam" id="PF17766">
    <property type="entry name" value="fn3_6"/>
    <property type="match status" value="1"/>
</dbReference>
<evidence type="ECO:0000313" key="17">
    <source>
        <dbReference type="Proteomes" id="UP000238479"/>
    </source>
</evidence>
<proteinExistence type="inferred from homology"/>
<dbReference type="InterPro" id="IPR045051">
    <property type="entry name" value="SBT"/>
</dbReference>
<dbReference type="InterPro" id="IPR015500">
    <property type="entry name" value="Peptidase_S8_subtilisin-rel"/>
</dbReference>
<dbReference type="FunFam" id="2.60.40.2310:FF:000001">
    <property type="entry name" value="Subtilisin-like protease SBT1.5"/>
    <property type="match status" value="1"/>
</dbReference>
<dbReference type="InterPro" id="IPR034197">
    <property type="entry name" value="Peptidases_S8_3"/>
</dbReference>
<dbReference type="SUPFAM" id="SSF52743">
    <property type="entry name" value="Subtilisin-like"/>
    <property type="match status" value="1"/>
</dbReference>
<feature type="domain" description="Peptidase S8/S53" evidence="13">
    <location>
        <begin position="164"/>
        <end position="618"/>
    </location>
</feature>
<evidence type="ECO:0000256" key="6">
    <source>
        <dbReference type="ARBA" id="ARBA00022670"/>
    </source>
</evidence>
<name>A0A2P6PPX3_ROSCH</name>
<dbReference type="InterPro" id="IPR041469">
    <property type="entry name" value="Subtilisin-like_FN3"/>
</dbReference>
<comment type="caution">
    <text evidence="16">The sequence shown here is derived from an EMBL/GenBank/DDBJ whole genome shotgun (WGS) entry which is preliminary data.</text>
</comment>
<evidence type="ECO:0000256" key="5">
    <source>
        <dbReference type="ARBA" id="ARBA00022525"/>
    </source>
</evidence>
<evidence type="ECO:0000256" key="8">
    <source>
        <dbReference type="ARBA" id="ARBA00022801"/>
    </source>
</evidence>
<dbReference type="InterPro" id="IPR037045">
    <property type="entry name" value="S8pro/Inhibitor_I9_sf"/>
</dbReference>
<evidence type="ECO:0000259" key="13">
    <source>
        <dbReference type="Pfam" id="PF00082"/>
    </source>
</evidence>
<dbReference type="GO" id="GO:0008240">
    <property type="term" value="F:tripeptidyl-peptidase activity"/>
    <property type="evidence" value="ECO:0007669"/>
    <property type="project" value="UniProtKB-EC"/>
</dbReference>
<dbReference type="PROSITE" id="PS00138">
    <property type="entry name" value="SUBTILASE_SER"/>
    <property type="match status" value="1"/>
</dbReference>
<dbReference type="Pfam" id="PF05922">
    <property type="entry name" value="Inhibitor_I9"/>
    <property type="match status" value="1"/>
</dbReference>
<evidence type="ECO:0000256" key="10">
    <source>
        <dbReference type="PIRSR" id="PIRSR615500-1"/>
    </source>
</evidence>
<dbReference type="InterPro" id="IPR010259">
    <property type="entry name" value="S8pro/Inhibitor_I9"/>
</dbReference>
<dbReference type="Pfam" id="PF00082">
    <property type="entry name" value="Peptidase_S8"/>
    <property type="match status" value="1"/>
</dbReference>
<dbReference type="Gene3D" id="3.30.70.80">
    <property type="entry name" value="Peptidase S8 propeptide/proteinase inhibitor I9"/>
    <property type="match status" value="1"/>
</dbReference>
<feature type="domain" description="Inhibitor I9" evidence="14">
    <location>
        <begin position="58"/>
        <end position="137"/>
    </location>
</feature>
<comment type="subcellular location">
    <subcellularLocation>
        <location evidence="2">Secreted</location>
        <location evidence="2">Extracellular space</location>
        <location evidence="2">Apoplast</location>
    </subcellularLocation>
</comment>
<dbReference type="Gene3D" id="3.50.30.30">
    <property type="match status" value="1"/>
</dbReference>
<dbReference type="PRINTS" id="PR00723">
    <property type="entry name" value="SUBTILISIN"/>
</dbReference>
<reference evidence="16 17" key="1">
    <citation type="journal article" date="2018" name="Nat. Genet.">
        <title>The Rosa genome provides new insights in the design of modern roses.</title>
        <authorList>
            <person name="Bendahmane M."/>
        </authorList>
    </citation>
    <scope>NUCLEOTIDE SEQUENCE [LARGE SCALE GENOMIC DNA]</scope>
    <source>
        <strain evidence="17">cv. Old Blush</strain>
    </source>
</reference>
<dbReference type="GO" id="GO:0009609">
    <property type="term" value="P:response to symbiotic bacterium"/>
    <property type="evidence" value="ECO:0007669"/>
    <property type="project" value="UniProtKB-ARBA"/>
</dbReference>
<evidence type="ECO:0000259" key="14">
    <source>
        <dbReference type="Pfam" id="PF05922"/>
    </source>
</evidence>
<evidence type="ECO:0000259" key="15">
    <source>
        <dbReference type="Pfam" id="PF17766"/>
    </source>
</evidence>
<keyword evidence="7" id="KW-0732">Signal</keyword>
<organism evidence="16 17">
    <name type="scientific">Rosa chinensis</name>
    <name type="common">China rose</name>
    <dbReference type="NCBI Taxonomy" id="74649"/>
    <lineage>
        <taxon>Eukaryota</taxon>
        <taxon>Viridiplantae</taxon>
        <taxon>Streptophyta</taxon>
        <taxon>Embryophyta</taxon>
        <taxon>Tracheophyta</taxon>
        <taxon>Spermatophyta</taxon>
        <taxon>Magnoliopsida</taxon>
        <taxon>eudicotyledons</taxon>
        <taxon>Gunneridae</taxon>
        <taxon>Pentapetalae</taxon>
        <taxon>rosids</taxon>
        <taxon>fabids</taxon>
        <taxon>Rosales</taxon>
        <taxon>Rosaceae</taxon>
        <taxon>Rosoideae</taxon>
        <taxon>Rosoideae incertae sedis</taxon>
        <taxon>Rosa</taxon>
    </lineage>
</organism>
<dbReference type="Gramene" id="PRQ23988">
    <property type="protein sequence ID" value="PRQ23988"/>
    <property type="gene ID" value="RchiOBHm_Chr6g0267441"/>
</dbReference>
<dbReference type="GO" id="GO:0004252">
    <property type="term" value="F:serine-type endopeptidase activity"/>
    <property type="evidence" value="ECO:0007669"/>
    <property type="project" value="UniProtKB-UniRule"/>
</dbReference>
<dbReference type="InterPro" id="IPR000209">
    <property type="entry name" value="Peptidase_S8/S53_dom"/>
</dbReference>